<comment type="caution">
    <text evidence="1">The sequence shown here is derived from an EMBL/GenBank/DDBJ whole genome shotgun (WGS) entry which is preliminary data.</text>
</comment>
<dbReference type="Proteomes" id="UP000070352">
    <property type="component" value="Unassembled WGS sequence"/>
</dbReference>
<dbReference type="InterPro" id="IPR024562">
    <property type="entry name" value="YqhG"/>
</dbReference>
<dbReference type="Pfam" id="PF11079">
    <property type="entry name" value="YqhG"/>
    <property type="match status" value="1"/>
</dbReference>
<dbReference type="RefSeq" id="WP_068723539.1">
    <property type="nucleotide sequence ID" value="NZ_LSKU01000001.1"/>
</dbReference>
<dbReference type="AlphaFoldDB" id="A0A135L2P7"/>
<evidence type="ECO:0000313" key="2">
    <source>
        <dbReference type="Proteomes" id="UP000070352"/>
    </source>
</evidence>
<name>A0A135L2P7_9BACI</name>
<protein>
    <submittedName>
        <fullName evidence="1">Uncharacterized protein</fullName>
    </submittedName>
</protein>
<dbReference type="STRING" id="1413211.U473_03920"/>
<evidence type="ECO:0000313" key="1">
    <source>
        <dbReference type="EMBL" id="KXG43256.1"/>
    </source>
</evidence>
<organism evidence="1 2">
    <name type="scientific">Tepidibacillus decaturensis</name>
    <dbReference type="NCBI Taxonomy" id="1413211"/>
    <lineage>
        <taxon>Bacteria</taxon>
        <taxon>Bacillati</taxon>
        <taxon>Bacillota</taxon>
        <taxon>Bacilli</taxon>
        <taxon>Bacillales</taxon>
        <taxon>Bacillaceae</taxon>
        <taxon>Tepidibacillus</taxon>
    </lineage>
</organism>
<accession>A0A135L2P7</accession>
<sequence>MDQKWVREYVEQYLQLFQCHIIEREPSHTTVKLSVPVDKDLTNRPYYWTFVERMGVEPETMTMTFIFDPEHSSQGIRGEEIRFGSNRLQQIFHSTKKRGKMVRLYQQQLDSIKTFNTLSPWLGVNYKIEFISDKKKDKLVSVGINLSNGKMKENFIQTLQKINLSPMLPANVSTVPTFITFREAALQLEEWILHEIKKENFKWAEAAQQRLEEEIEQLESYYLIHEDPEKEFNPEQQEEKSQKLVEKERRLNEVKWQYSPRIEVKPINYGVFYLSEQVPENVEYIH</sequence>
<dbReference type="OrthoDB" id="2433584at2"/>
<reference evidence="1 2" key="1">
    <citation type="submission" date="2016-02" db="EMBL/GenBank/DDBJ databases">
        <title>Draft Genome for Tepidibacillus decaturensis nov. sp. Strain Z9, an Anaerobic, Moderately Thermophilic and Heterotrophic Bacterium from Deep Subsurface of the Illinois Basin, USA.</title>
        <authorList>
            <person name="Dong Y."/>
            <person name="Chang J.Y."/>
            <person name="Sanford R."/>
            <person name="Fouke B.W."/>
        </authorList>
    </citation>
    <scope>NUCLEOTIDE SEQUENCE [LARGE SCALE GENOMIC DNA]</scope>
    <source>
        <strain evidence="1 2">Z9</strain>
    </source>
</reference>
<keyword evidence="2" id="KW-1185">Reference proteome</keyword>
<dbReference type="EMBL" id="LSKU01000001">
    <property type="protein sequence ID" value="KXG43256.1"/>
    <property type="molecule type" value="Genomic_DNA"/>
</dbReference>
<proteinExistence type="predicted"/>
<gene>
    <name evidence="1" type="ORF">U473_03920</name>
</gene>